<dbReference type="RefSeq" id="WP_344565866.1">
    <property type="nucleotide sequence ID" value="NZ_BAAARJ010000008.1"/>
</dbReference>
<evidence type="ECO:0000256" key="4">
    <source>
        <dbReference type="ARBA" id="ARBA00023002"/>
    </source>
</evidence>
<dbReference type="NCBIfam" id="NF008425">
    <property type="entry name" value="PRK11259.1"/>
    <property type="match status" value="1"/>
</dbReference>
<keyword evidence="4" id="KW-0560">Oxidoreductase</keyword>
<comment type="cofactor">
    <cofactor evidence="1">
        <name>FAD</name>
        <dbReference type="ChEBI" id="CHEBI:57692"/>
    </cofactor>
</comment>
<dbReference type="Gene3D" id="3.30.9.10">
    <property type="entry name" value="D-Amino Acid Oxidase, subunit A, domain 2"/>
    <property type="match status" value="1"/>
</dbReference>
<dbReference type="Gene3D" id="3.50.50.60">
    <property type="entry name" value="FAD/NAD(P)-binding domain"/>
    <property type="match status" value="1"/>
</dbReference>
<dbReference type="PANTHER" id="PTHR10961">
    <property type="entry name" value="PEROXISOMAL SARCOSINE OXIDASE"/>
    <property type="match status" value="1"/>
</dbReference>
<evidence type="ECO:0000256" key="3">
    <source>
        <dbReference type="ARBA" id="ARBA00022827"/>
    </source>
</evidence>
<dbReference type="InterPro" id="IPR036188">
    <property type="entry name" value="FAD/NAD-bd_sf"/>
</dbReference>
<keyword evidence="3" id="KW-0274">FAD</keyword>
<dbReference type="SUPFAM" id="SSF54373">
    <property type="entry name" value="FAD-linked reductases, C-terminal domain"/>
    <property type="match status" value="1"/>
</dbReference>
<name>A0ABP6CC05_9ACTN</name>
<evidence type="ECO:0000313" key="7">
    <source>
        <dbReference type="Proteomes" id="UP001501447"/>
    </source>
</evidence>
<dbReference type="PANTHER" id="PTHR10961:SF7">
    <property type="entry name" value="FAD DEPENDENT OXIDOREDUCTASE DOMAIN-CONTAINING PROTEIN"/>
    <property type="match status" value="1"/>
</dbReference>
<evidence type="ECO:0000256" key="1">
    <source>
        <dbReference type="ARBA" id="ARBA00001974"/>
    </source>
</evidence>
<dbReference type="InterPro" id="IPR006076">
    <property type="entry name" value="FAD-dep_OxRdtase"/>
</dbReference>
<feature type="domain" description="FAD dependent oxidoreductase" evidence="5">
    <location>
        <begin position="7"/>
        <end position="359"/>
    </location>
</feature>
<evidence type="ECO:0000256" key="2">
    <source>
        <dbReference type="ARBA" id="ARBA00022630"/>
    </source>
</evidence>
<evidence type="ECO:0000259" key="5">
    <source>
        <dbReference type="Pfam" id="PF01266"/>
    </source>
</evidence>
<accession>A0ABP6CC05</accession>
<dbReference type="Pfam" id="PF01266">
    <property type="entry name" value="DAO"/>
    <property type="match status" value="1"/>
</dbReference>
<protein>
    <submittedName>
        <fullName evidence="6">N-methyl-L-tryptophan oxidase</fullName>
    </submittedName>
</protein>
<proteinExistence type="predicted"/>
<dbReference type="InterPro" id="IPR045170">
    <property type="entry name" value="MTOX"/>
</dbReference>
<dbReference type="EMBL" id="BAAARJ010000008">
    <property type="protein sequence ID" value="GAA2613158.1"/>
    <property type="molecule type" value="Genomic_DNA"/>
</dbReference>
<gene>
    <name evidence="6" type="primary">solA_1</name>
    <name evidence="6" type="ORF">GCM10009863_28570</name>
</gene>
<sequence length="388" mass="40983">MTASPPRVAIVGTGVIGAMAAWQLAARGAEVLAFDRYGRGHDRGASAGESRIFRTVYKEGGSYVPLLRRAGELWRELERAAGRALLTMCGGLTIGAPDEPDLRAVRRCAEEAGLPHQILDRTGAAERFPQHRLDPGEIAFLDPNAGVLRPEPSVQGALAVAEAAGARILSYTGVEDLEETSAGWRLRAGGQTHAVDHLVLTPGPWAATLGPLAAIPVEARLITACWFAAREVAAHRPDRLPIAIRRHPEAGFSCFPALDGVAVKIVPHHLGWPVIDSPADLPRSATPEFAQAASAAVARLLPGLIPQPVRIGTYAEGFTPDEHAAVGPVPGAANATVLTGFSGHGFKLAPVFGEIAADLVLRGKTEHDIAALDPRRLSRNSQRSTRSS</sequence>
<keyword evidence="7" id="KW-1185">Reference proteome</keyword>
<keyword evidence="2" id="KW-0285">Flavoprotein</keyword>
<dbReference type="Proteomes" id="UP001501447">
    <property type="component" value="Unassembled WGS sequence"/>
</dbReference>
<dbReference type="SUPFAM" id="SSF51905">
    <property type="entry name" value="FAD/NAD(P)-binding domain"/>
    <property type="match status" value="1"/>
</dbReference>
<reference evidence="7" key="1">
    <citation type="journal article" date="2019" name="Int. J. Syst. Evol. Microbiol.">
        <title>The Global Catalogue of Microorganisms (GCM) 10K type strain sequencing project: providing services to taxonomists for standard genome sequencing and annotation.</title>
        <authorList>
            <consortium name="The Broad Institute Genomics Platform"/>
            <consortium name="The Broad Institute Genome Sequencing Center for Infectious Disease"/>
            <person name="Wu L."/>
            <person name="Ma J."/>
        </authorList>
    </citation>
    <scope>NUCLEOTIDE SEQUENCE [LARGE SCALE GENOMIC DNA]</scope>
    <source>
        <strain evidence="7">JCM 16373</strain>
    </source>
</reference>
<comment type="caution">
    <text evidence="6">The sequence shown here is derived from an EMBL/GenBank/DDBJ whole genome shotgun (WGS) entry which is preliminary data.</text>
</comment>
<evidence type="ECO:0000313" key="6">
    <source>
        <dbReference type="EMBL" id="GAA2613158.1"/>
    </source>
</evidence>
<organism evidence="6 7">
    <name type="scientific">Streptomyces axinellae</name>
    <dbReference type="NCBI Taxonomy" id="552788"/>
    <lineage>
        <taxon>Bacteria</taxon>
        <taxon>Bacillati</taxon>
        <taxon>Actinomycetota</taxon>
        <taxon>Actinomycetes</taxon>
        <taxon>Kitasatosporales</taxon>
        <taxon>Streptomycetaceae</taxon>
        <taxon>Streptomyces</taxon>
    </lineage>
</organism>